<keyword evidence="13" id="KW-1185">Reference proteome</keyword>
<evidence type="ECO:0000256" key="6">
    <source>
        <dbReference type="ARBA" id="ARBA00022603"/>
    </source>
</evidence>
<proteinExistence type="inferred from homology"/>
<evidence type="ECO:0000313" key="13">
    <source>
        <dbReference type="Proteomes" id="UP001477870"/>
    </source>
</evidence>
<dbReference type="Pfam" id="PF01135">
    <property type="entry name" value="PCMT"/>
    <property type="match status" value="1"/>
</dbReference>
<reference evidence="12 13" key="1">
    <citation type="submission" date="2024-03" db="EMBL/GenBank/DDBJ databases">
        <title>Community enrichment and isolation of bacterial strains for fucoidan degradation.</title>
        <authorList>
            <person name="Sichert A."/>
        </authorList>
    </citation>
    <scope>NUCLEOTIDE SEQUENCE [LARGE SCALE GENOMIC DNA]</scope>
    <source>
        <strain evidence="12 13">AS62</strain>
    </source>
</reference>
<dbReference type="PANTHER" id="PTHR11579">
    <property type="entry name" value="PROTEIN-L-ISOASPARTATE O-METHYLTRANSFERASE"/>
    <property type="match status" value="1"/>
</dbReference>
<keyword evidence="7 12" id="KW-0808">Transferase</keyword>
<sequence length="216" mass="23788">MNNSPIDREGFAAFLLRMRAAGLDNRKLIGAFEATPRRDFIRSEFHGAAWSKGSIPIDCGETVESVDFQAQIIHALDIQPENRVLEIGTGSGYTAAVMARLAKRVYTVERYKTLHNAALSCFSALQLTNIVGVHGDGSRGASDGPFDRIVVWAAFETIPRQFIEQLVSSGVLICAIGAADEPQELVHMTKVGSRFERRDLGAVRMQMLNPRMPKNL</sequence>
<protein>
    <recommendedName>
        <fullName evidence="4">Protein-L-isoaspartate O-methyltransferase</fullName>
        <ecNumber evidence="3">2.1.1.77</ecNumber>
    </recommendedName>
    <alternativeName>
        <fullName evidence="11">L-isoaspartyl protein carboxyl methyltransferase</fullName>
    </alternativeName>
    <alternativeName>
        <fullName evidence="9">Protein L-isoaspartyl methyltransferase</fullName>
    </alternativeName>
    <alternativeName>
        <fullName evidence="10">Protein-beta-aspartate methyltransferase</fullName>
    </alternativeName>
</protein>
<name>A0ABU9T5K2_9HYPH</name>
<accession>A0ABU9T5K2</accession>
<dbReference type="NCBIfam" id="NF001453">
    <property type="entry name" value="PRK00312.1"/>
    <property type="match status" value="1"/>
</dbReference>
<comment type="subcellular location">
    <subcellularLocation>
        <location evidence="1">Cytoplasm</location>
    </subcellularLocation>
</comment>
<dbReference type="EC" id="2.1.1.77" evidence="3"/>
<dbReference type="InterPro" id="IPR000682">
    <property type="entry name" value="PCMT"/>
</dbReference>
<comment type="similarity">
    <text evidence="2">Belongs to the methyltransferase superfamily. L-isoaspartyl/D-aspartyl protein methyltransferase family.</text>
</comment>
<evidence type="ECO:0000256" key="9">
    <source>
        <dbReference type="ARBA" id="ARBA00030757"/>
    </source>
</evidence>
<organism evidence="12 13">
    <name type="scientific">Ahrensia kielensis</name>
    <dbReference type="NCBI Taxonomy" id="76980"/>
    <lineage>
        <taxon>Bacteria</taxon>
        <taxon>Pseudomonadati</taxon>
        <taxon>Pseudomonadota</taxon>
        <taxon>Alphaproteobacteria</taxon>
        <taxon>Hyphomicrobiales</taxon>
        <taxon>Ahrensiaceae</taxon>
        <taxon>Ahrensia</taxon>
    </lineage>
</organism>
<keyword evidence="8" id="KW-0949">S-adenosyl-L-methionine</keyword>
<dbReference type="SUPFAM" id="SSF53335">
    <property type="entry name" value="S-adenosyl-L-methionine-dependent methyltransferases"/>
    <property type="match status" value="1"/>
</dbReference>
<dbReference type="InterPro" id="IPR029063">
    <property type="entry name" value="SAM-dependent_MTases_sf"/>
</dbReference>
<evidence type="ECO:0000256" key="5">
    <source>
        <dbReference type="ARBA" id="ARBA00022490"/>
    </source>
</evidence>
<evidence type="ECO:0000256" key="2">
    <source>
        <dbReference type="ARBA" id="ARBA00005369"/>
    </source>
</evidence>
<dbReference type="GO" id="GO:0004719">
    <property type="term" value="F:protein-L-isoaspartate (D-aspartate) O-methyltransferase activity"/>
    <property type="evidence" value="ECO:0007669"/>
    <property type="project" value="UniProtKB-EC"/>
</dbReference>
<evidence type="ECO:0000256" key="10">
    <source>
        <dbReference type="ARBA" id="ARBA00031323"/>
    </source>
</evidence>
<evidence type="ECO:0000256" key="3">
    <source>
        <dbReference type="ARBA" id="ARBA00011890"/>
    </source>
</evidence>
<evidence type="ECO:0000256" key="8">
    <source>
        <dbReference type="ARBA" id="ARBA00022691"/>
    </source>
</evidence>
<evidence type="ECO:0000256" key="11">
    <source>
        <dbReference type="ARBA" id="ARBA00031350"/>
    </source>
</evidence>
<gene>
    <name evidence="12" type="ORF">WNY59_07400</name>
</gene>
<evidence type="ECO:0000313" key="12">
    <source>
        <dbReference type="EMBL" id="MEM5501413.1"/>
    </source>
</evidence>
<dbReference type="Proteomes" id="UP001477870">
    <property type="component" value="Unassembled WGS sequence"/>
</dbReference>
<keyword evidence="5" id="KW-0963">Cytoplasm</keyword>
<dbReference type="EMBL" id="JBBMQO010000003">
    <property type="protein sequence ID" value="MEM5501413.1"/>
    <property type="molecule type" value="Genomic_DNA"/>
</dbReference>
<dbReference type="PANTHER" id="PTHR11579:SF0">
    <property type="entry name" value="PROTEIN-L-ISOASPARTATE(D-ASPARTATE) O-METHYLTRANSFERASE"/>
    <property type="match status" value="1"/>
</dbReference>
<dbReference type="Gene3D" id="3.40.50.150">
    <property type="entry name" value="Vaccinia Virus protein VP39"/>
    <property type="match status" value="1"/>
</dbReference>
<comment type="caution">
    <text evidence="12">The sequence shown here is derived from an EMBL/GenBank/DDBJ whole genome shotgun (WGS) entry which is preliminary data.</text>
</comment>
<keyword evidence="6 12" id="KW-0489">Methyltransferase</keyword>
<dbReference type="CDD" id="cd02440">
    <property type="entry name" value="AdoMet_MTases"/>
    <property type="match status" value="1"/>
</dbReference>
<evidence type="ECO:0000256" key="4">
    <source>
        <dbReference type="ARBA" id="ARBA00013346"/>
    </source>
</evidence>
<evidence type="ECO:0000256" key="1">
    <source>
        <dbReference type="ARBA" id="ARBA00004496"/>
    </source>
</evidence>
<dbReference type="GO" id="GO:0032259">
    <property type="term" value="P:methylation"/>
    <property type="evidence" value="ECO:0007669"/>
    <property type="project" value="UniProtKB-KW"/>
</dbReference>
<dbReference type="RefSeq" id="WP_342847922.1">
    <property type="nucleotide sequence ID" value="NZ_JBBMQO010000003.1"/>
</dbReference>
<evidence type="ECO:0000256" key="7">
    <source>
        <dbReference type="ARBA" id="ARBA00022679"/>
    </source>
</evidence>